<proteinExistence type="predicted"/>
<feature type="compositionally biased region" description="Polar residues" evidence="1">
    <location>
        <begin position="147"/>
        <end position="168"/>
    </location>
</feature>
<keyword evidence="3" id="KW-1185">Reference proteome</keyword>
<sequence>MQRDNQHPSKKRKLDNTGGLFGPDGFSKPTKPSSGTAQPVVPVFESEFDRDTPKTKKTSGGPLPFRYPDKTSTFIASRSIPKTNESNTLSAKSQVAGPSKPSRSSDILSSLQVAPFNGTSKPSSKEASPPVSKLSTSLRALAPPILASSNSSKPTSMLKTLQPPNIASTIPETPPKVLKELAPPQFPLQTQTKLSKTIVSTRVARAIDISSESGAAEFASIFIHDQFSEIATEPQNESESQRGLNVSPQKRGTSLSGKGPKLVRNGFAARASMISSHANTSLVLWTKEYALLSNYPKPDLRIRVVKVIHISKPGNSLTAESLPGLALCRLSGSSLTQQLLFEMEEPRTEHPVAAKFPLSQRLSQGARANSQQNVLFLTVLSFSPHPMPTSTPVRNPLHLTEGREFYIWKPWRMHTSLNEELLESLLGAFTPASSARPGGQEEQELQLKDVVTGSIFTPEDLECSVLFVERFAAILHKGTEN</sequence>
<feature type="region of interest" description="Disordered" evidence="1">
    <location>
        <begin position="232"/>
        <end position="259"/>
    </location>
</feature>
<feature type="compositionally biased region" description="Polar residues" evidence="1">
    <location>
        <begin position="233"/>
        <end position="256"/>
    </location>
</feature>
<dbReference type="EMBL" id="ML179036">
    <property type="protein sequence ID" value="THV08006.1"/>
    <property type="molecule type" value="Genomic_DNA"/>
</dbReference>
<dbReference type="AlphaFoldDB" id="A0A4V6T5S1"/>
<feature type="compositionally biased region" description="Polar residues" evidence="1">
    <location>
        <begin position="101"/>
        <end position="126"/>
    </location>
</feature>
<evidence type="ECO:0000313" key="3">
    <source>
        <dbReference type="Proteomes" id="UP000297245"/>
    </source>
</evidence>
<name>A0A4V6T5S1_DENBC</name>
<dbReference type="OrthoDB" id="3215163at2759"/>
<gene>
    <name evidence="2" type="ORF">K435DRAFT_959465</name>
</gene>
<reference evidence="2 3" key="1">
    <citation type="journal article" date="2019" name="Nat. Ecol. Evol.">
        <title>Megaphylogeny resolves global patterns of mushroom evolution.</title>
        <authorList>
            <person name="Varga T."/>
            <person name="Krizsan K."/>
            <person name="Foldi C."/>
            <person name="Dima B."/>
            <person name="Sanchez-Garcia M."/>
            <person name="Sanchez-Ramirez S."/>
            <person name="Szollosi G.J."/>
            <person name="Szarkandi J.G."/>
            <person name="Papp V."/>
            <person name="Albert L."/>
            <person name="Andreopoulos W."/>
            <person name="Angelini C."/>
            <person name="Antonin V."/>
            <person name="Barry K.W."/>
            <person name="Bougher N.L."/>
            <person name="Buchanan P."/>
            <person name="Buyck B."/>
            <person name="Bense V."/>
            <person name="Catcheside P."/>
            <person name="Chovatia M."/>
            <person name="Cooper J."/>
            <person name="Damon W."/>
            <person name="Desjardin D."/>
            <person name="Finy P."/>
            <person name="Geml J."/>
            <person name="Haridas S."/>
            <person name="Hughes K."/>
            <person name="Justo A."/>
            <person name="Karasinski D."/>
            <person name="Kautmanova I."/>
            <person name="Kiss B."/>
            <person name="Kocsube S."/>
            <person name="Kotiranta H."/>
            <person name="LaButti K.M."/>
            <person name="Lechner B.E."/>
            <person name="Liimatainen K."/>
            <person name="Lipzen A."/>
            <person name="Lukacs Z."/>
            <person name="Mihaltcheva S."/>
            <person name="Morgado L.N."/>
            <person name="Niskanen T."/>
            <person name="Noordeloos M.E."/>
            <person name="Ohm R.A."/>
            <person name="Ortiz-Santana B."/>
            <person name="Ovrebo C."/>
            <person name="Racz N."/>
            <person name="Riley R."/>
            <person name="Savchenko A."/>
            <person name="Shiryaev A."/>
            <person name="Soop K."/>
            <person name="Spirin V."/>
            <person name="Szebenyi C."/>
            <person name="Tomsovsky M."/>
            <person name="Tulloss R.E."/>
            <person name="Uehling J."/>
            <person name="Grigoriev I.V."/>
            <person name="Vagvolgyi C."/>
            <person name="Papp T."/>
            <person name="Martin F.M."/>
            <person name="Miettinen O."/>
            <person name="Hibbett D.S."/>
            <person name="Nagy L.G."/>
        </authorList>
    </citation>
    <scope>NUCLEOTIDE SEQUENCE [LARGE SCALE GENOMIC DNA]</scope>
    <source>
        <strain evidence="2 3">CBS 962.96</strain>
    </source>
</reference>
<protein>
    <submittedName>
        <fullName evidence="2">Uncharacterized protein</fullName>
    </submittedName>
</protein>
<organism evidence="2 3">
    <name type="scientific">Dendrothele bispora (strain CBS 962.96)</name>
    <dbReference type="NCBI Taxonomy" id="1314807"/>
    <lineage>
        <taxon>Eukaryota</taxon>
        <taxon>Fungi</taxon>
        <taxon>Dikarya</taxon>
        <taxon>Basidiomycota</taxon>
        <taxon>Agaricomycotina</taxon>
        <taxon>Agaricomycetes</taxon>
        <taxon>Agaricomycetidae</taxon>
        <taxon>Agaricales</taxon>
        <taxon>Agaricales incertae sedis</taxon>
        <taxon>Dendrothele</taxon>
    </lineage>
</organism>
<evidence type="ECO:0000256" key="1">
    <source>
        <dbReference type="SAM" id="MobiDB-lite"/>
    </source>
</evidence>
<feature type="region of interest" description="Disordered" evidence="1">
    <location>
        <begin position="1"/>
        <end position="168"/>
    </location>
</feature>
<evidence type="ECO:0000313" key="2">
    <source>
        <dbReference type="EMBL" id="THV08006.1"/>
    </source>
</evidence>
<dbReference type="Proteomes" id="UP000297245">
    <property type="component" value="Unassembled WGS sequence"/>
</dbReference>
<accession>A0A4V6T5S1</accession>
<feature type="compositionally biased region" description="Polar residues" evidence="1">
    <location>
        <begin position="70"/>
        <end position="93"/>
    </location>
</feature>